<evidence type="ECO:0000259" key="13">
    <source>
        <dbReference type="Pfam" id="PF14775"/>
    </source>
</evidence>
<comment type="subcellular location">
    <subcellularLocation>
        <location evidence="1">Cytoplasm</location>
        <location evidence="1">Cytoskeleton</location>
        <location evidence="1">Flagellum axoneme</location>
    </subcellularLocation>
</comment>
<comment type="caution">
    <text evidence="14">The sequence shown here is derived from an EMBL/GenBank/DDBJ whole genome shotgun (WGS) entry which is preliminary data.</text>
</comment>
<dbReference type="GO" id="GO:0070286">
    <property type="term" value="P:axonemal dynein complex assembly"/>
    <property type="evidence" value="ECO:0007669"/>
    <property type="project" value="InterPro"/>
</dbReference>
<gene>
    <name evidence="14" type="ORF">EPR50_G00188920</name>
</gene>
<evidence type="ECO:0000256" key="5">
    <source>
        <dbReference type="ARBA" id="ARBA00023054"/>
    </source>
</evidence>
<evidence type="ECO:0000256" key="9">
    <source>
        <dbReference type="ARBA" id="ARBA00046115"/>
    </source>
</evidence>
<feature type="coiled-coil region" evidence="10">
    <location>
        <begin position="144"/>
        <end position="211"/>
    </location>
</feature>
<evidence type="ECO:0000256" key="7">
    <source>
        <dbReference type="ARBA" id="ARBA00023273"/>
    </source>
</evidence>
<dbReference type="PANTHER" id="PTHR21625:SF1">
    <property type="entry name" value="DYNEIN REGULATORY COMPLEX PROTEIN 1"/>
    <property type="match status" value="1"/>
</dbReference>
<sequence length="714" mass="83618">MEEVDEVPEEASKPSVLSENQEAKNGVSTQEVEEGPSMEVREEFNQEPWESQPQEKVVEKSEKLIPPQRMINLQRDLTKIVTNIQTAADAKESMRRTELEKARRDRLERLENDVKSSQEIFEEITGGWSIARQKVIPQDLQEALNNQQQLCAALIEDKKKLINDLQQELKVGDDRYVKDLRKQAEELNLMMERMEDQIKTLTKAYREELAQIERVYHQESEVLLTRDKTEWEQHIKELWEEELERLTQRKKKVEQYEVIIHNLMLETTDKYSLVQTEQNAKFQALDRKHQQIKVTNMITKLKQIKQKDEIAISNFSLAHMKNRAISLQTEMKNLITKNYSQKKQFTKKSRYLAVDYKRNIQQYERIKKKIKHFAVADARKFEEMWLMIEAEVKQLVERVLVIDSLICKQHLGLAWERPPMEFMESSGPIQPQKQAWRPAHQAVSQLFHTGQALQCSQRMMDLSVGPRLETDTERTDMEMYKEKTAVQSESSAEMEEGKLPMETQKKVMELLCDEAGFLIEDKLLNLLAPLEKEEQTVVKLGSLLCSFGIEEEDVPKLAHFLLKYKHQQREQTEGVCDESDETSKKAEEVETKSTTHLTFELIDPNHVVPALKSFLQQHMRSRESSARQHHSFHVEARDTSQDEAYWESMGTIISEDKLKLWDAAENTFKQYQAVLTEISELVPETQSLKQQNRELRMLLQQSLNSRVSTELEML</sequence>
<evidence type="ECO:0000256" key="10">
    <source>
        <dbReference type="SAM" id="Coils"/>
    </source>
</evidence>
<dbReference type="AlphaFoldDB" id="A0A484C9N0"/>
<organism evidence="14 15">
    <name type="scientific">Perca flavescens</name>
    <name type="common">American yellow perch</name>
    <name type="synonym">Morone flavescens</name>
    <dbReference type="NCBI Taxonomy" id="8167"/>
    <lineage>
        <taxon>Eukaryota</taxon>
        <taxon>Metazoa</taxon>
        <taxon>Chordata</taxon>
        <taxon>Craniata</taxon>
        <taxon>Vertebrata</taxon>
        <taxon>Euteleostomi</taxon>
        <taxon>Actinopterygii</taxon>
        <taxon>Neopterygii</taxon>
        <taxon>Teleostei</taxon>
        <taxon>Neoteleostei</taxon>
        <taxon>Acanthomorphata</taxon>
        <taxon>Eupercaria</taxon>
        <taxon>Perciformes</taxon>
        <taxon>Percoidei</taxon>
        <taxon>Percidae</taxon>
        <taxon>Percinae</taxon>
        <taxon>Perca</taxon>
    </lineage>
</organism>
<keyword evidence="6" id="KW-0969">Cilium</keyword>
<dbReference type="GO" id="GO:0005858">
    <property type="term" value="C:axonemal dynein complex"/>
    <property type="evidence" value="ECO:0007669"/>
    <property type="project" value="InterPro"/>
</dbReference>
<comment type="function">
    <text evidence="9">Component of the nexin-dynein regulatory complex (N-DRC) a key regulator of ciliary/flagellar motility which maintains the alignment and integrity of the distal axoneme and regulates microtubule sliding in motile axonemes. Plays a critical role in the assembly of N-DRC and also stabilizes the assembly of multiple inner dynein arms and radial spokes. Coassembles with CCDC65/DRC2 to form a central scaffold needed for assembly of the N-DRC and its attachment to the outer doublet microtubules.</text>
</comment>
<proteinExistence type="inferred from homology"/>
<dbReference type="STRING" id="8167.A0A484C9N0"/>
<reference evidence="14 15" key="1">
    <citation type="submission" date="2019-01" db="EMBL/GenBank/DDBJ databases">
        <title>A chromosome-scale genome assembly of the yellow perch, Perca flavescens.</title>
        <authorList>
            <person name="Feron R."/>
            <person name="Morvezen R."/>
            <person name="Bestin A."/>
            <person name="Haffray P."/>
            <person name="Klopp C."/>
            <person name="Zahm M."/>
            <person name="Cabau C."/>
            <person name="Roques C."/>
            <person name="Donnadieu C."/>
            <person name="Bouchez O."/>
            <person name="Christie M."/>
            <person name="Larson W."/>
            <person name="Guiguen Y."/>
        </authorList>
    </citation>
    <scope>NUCLEOTIDE SEQUENCE [LARGE SCALE GENOMIC DNA]</scope>
    <source>
        <strain evidence="14">YP-PL-M2</strain>
        <tissue evidence="14">Blood</tissue>
    </source>
</reference>
<dbReference type="EMBL" id="SCKG01000018">
    <property type="protein sequence ID" value="TDH00482.1"/>
    <property type="molecule type" value="Genomic_DNA"/>
</dbReference>
<evidence type="ECO:0000256" key="8">
    <source>
        <dbReference type="ARBA" id="ARBA00031554"/>
    </source>
</evidence>
<dbReference type="GO" id="GO:0003352">
    <property type="term" value="P:regulation of cilium movement"/>
    <property type="evidence" value="ECO:0007669"/>
    <property type="project" value="TreeGrafter"/>
</dbReference>
<feature type="region of interest" description="Disordered" evidence="11">
    <location>
        <begin position="1"/>
        <end position="60"/>
    </location>
</feature>
<evidence type="ECO:0000256" key="4">
    <source>
        <dbReference type="ARBA" id="ARBA00022846"/>
    </source>
</evidence>
<keyword evidence="4" id="KW-0282">Flagellum</keyword>
<dbReference type="GO" id="GO:0060285">
    <property type="term" value="P:cilium-dependent cell motility"/>
    <property type="evidence" value="ECO:0007669"/>
    <property type="project" value="TreeGrafter"/>
</dbReference>
<evidence type="ECO:0000256" key="11">
    <source>
        <dbReference type="SAM" id="MobiDB-lite"/>
    </source>
</evidence>
<evidence type="ECO:0000313" key="14">
    <source>
        <dbReference type="EMBL" id="TDH00482.1"/>
    </source>
</evidence>
<feature type="domain" description="Dynein regulatory complex protein 1 C-terminal" evidence="13">
    <location>
        <begin position="644"/>
        <end position="703"/>
    </location>
</feature>
<dbReference type="InterPro" id="IPR039750">
    <property type="entry name" value="DRC1/DRC2"/>
</dbReference>
<dbReference type="Pfam" id="PF14772">
    <property type="entry name" value="NYD-SP28"/>
    <property type="match status" value="1"/>
</dbReference>
<name>A0A484C9N0_PERFV</name>
<dbReference type="Pfam" id="PF14775">
    <property type="entry name" value="NYD-SP28_assoc"/>
    <property type="match status" value="1"/>
</dbReference>
<evidence type="ECO:0000256" key="3">
    <source>
        <dbReference type="ARBA" id="ARBA00013815"/>
    </source>
</evidence>
<dbReference type="InterPro" id="IPR039505">
    <property type="entry name" value="DRC1/2_N"/>
</dbReference>
<evidence type="ECO:0000256" key="1">
    <source>
        <dbReference type="ARBA" id="ARBA00004611"/>
    </source>
</evidence>
<feature type="domain" description="Dynein regulatory complex protein 1/2 N-terminal" evidence="12">
    <location>
        <begin position="87"/>
        <end position="186"/>
    </location>
</feature>
<keyword evidence="7" id="KW-0966">Cell projection</keyword>
<dbReference type="PANTHER" id="PTHR21625">
    <property type="entry name" value="NYD-SP28 PROTEIN"/>
    <property type="match status" value="1"/>
</dbReference>
<keyword evidence="15" id="KW-1185">Reference proteome</keyword>
<evidence type="ECO:0000259" key="12">
    <source>
        <dbReference type="Pfam" id="PF14772"/>
    </source>
</evidence>
<dbReference type="Proteomes" id="UP000295070">
    <property type="component" value="Chromosome 18"/>
</dbReference>
<accession>A0A484C9N0</accession>
<evidence type="ECO:0000256" key="2">
    <source>
        <dbReference type="ARBA" id="ARBA00009688"/>
    </source>
</evidence>
<evidence type="ECO:0000256" key="6">
    <source>
        <dbReference type="ARBA" id="ARBA00023069"/>
    </source>
</evidence>
<protein>
    <recommendedName>
        <fullName evidence="3">Dynein regulatory complex protein 1</fullName>
    </recommendedName>
    <alternativeName>
        <fullName evidence="8">Coiled-coil domain-containing protein 164</fullName>
    </alternativeName>
</protein>
<keyword evidence="5 10" id="KW-0175">Coiled coil</keyword>
<dbReference type="InterPro" id="IPR029440">
    <property type="entry name" value="DRC1_C"/>
</dbReference>
<evidence type="ECO:0000313" key="15">
    <source>
        <dbReference type="Proteomes" id="UP000295070"/>
    </source>
</evidence>
<comment type="similarity">
    <text evidence="2">Belongs to the DRC1 family.</text>
</comment>